<gene>
    <name evidence="1" type="ORF">K4L44_13055</name>
</gene>
<name>A0AC61ND69_9BACT</name>
<protein>
    <submittedName>
        <fullName evidence="1">Bax inhibitor-1/YccA family protein</fullName>
    </submittedName>
</protein>
<dbReference type="EMBL" id="CP081303">
    <property type="protein sequence ID" value="QZE13495.1"/>
    <property type="molecule type" value="Genomic_DNA"/>
</dbReference>
<sequence length="230" mass="25720">MENRWMQRDASEARSAFMQKVYAWMFSALLITAGVAYLSASSSTIIGLVYSSGFGVFPLIIAELALVYYISSRIDRLSSDRARLLFFIYAALNGVTLGIIFLVYTSGSIYNTFLITAAMFGLMSLYGYMTKKDLSSIGNIAFMALIGVIIASVVNMFLNSEALYWIISYVGVILFTGLTAYDTQKIKHMYEVTAHDPEGVNKVAILGALTLYLDFINLFLYLLRFFGRRD</sequence>
<evidence type="ECO:0000313" key="2">
    <source>
        <dbReference type="Proteomes" id="UP000826212"/>
    </source>
</evidence>
<reference evidence="1" key="1">
    <citation type="submission" date="2021-08" db="EMBL/GenBank/DDBJ databases">
        <title>Novel anaerobic bacterium isolated from sea squirt in East Sea, Republic of Korea.</title>
        <authorList>
            <person name="Nguyen T.H."/>
            <person name="Li Z."/>
            <person name="Lee Y.-J."/>
            <person name="Ko J."/>
            <person name="Kim S.-G."/>
        </authorList>
    </citation>
    <scope>NUCLEOTIDE SEQUENCE</scope>
    <source>
        <strain evidence="1">KCTC 25031</strain>
    </source>
</reference>
<organism evidence="1 2">
    <name type="scientific">Halosquirtibacter laminarini</name>
    <dbReference type="NCBI Taxonomy" id="3374600"/>
    <lineage>
        <taxon>Bacteria</taxon>
        <taxon>Pseudomonadati</taxon>
        <taxon>Bacteroidota</taxon>
        <taxon>Bacteroidia</taxon>
        <taxon>Marinilabiliales</taxon>
        <taxon>Prolixibacteraceae</taxon>
        <taxon>Halosquirtibacter</taxon>
    </lineage>
</organism>
<proteinExistence type="predicted"/>
<dbReference type="Proteomes" id="UP000826212">
    <property type="component" value="Chromosome"/>
</dbReference>
<accession>A0AC61ND69</accession>
<evidence type="ECO:0000313" key="1">
    <source>
        <dbReference type="EMBL" id="QZE13495.1"/>
    </source>
</evidence>
<keyword evidence="2" id="KW-1185">Reference proteome</keyword>